<proteinExistence type="predicted"/>
<dbReference type="AlphaFoldDB" id="A0A9Q1K1T5"/>
<evidence type="ECO:0000313" key="1">
    <source>
        <dbReference type="EMBL" id="KAJ8435229.1"/>
    </source>
</evidence>
<protein>
    <recommendedName>
        <fullName evidence="3">J domain-containing protein</fullName>
    </recommendedName>
</protein>
<dbReference type="SUPFAM" id="SSF46565">
    <property type="entry name" value="Chaperone J-domain"/>
    <property type="match status" value="1"/>
</dbReference>
<evidence type="ECO:0000313" key="2">
    <source>
        <dbReference type="Proteomes" id="UP001153076"/>
    </source>
</evidence>
<dbReference type="OrthoDB" id="10250354at2759"/>
<dbReference type="CDD" id="cd06257">
    <property type="entry name" value="DnaJ"/>
    <property type="match status" value="1"/>
</dbReference>
<sequence>MKTREARLLLGFPPDYRPTPSQVKAAYKRKAWDVHPDRFPANERSYAESQFKMVEMKNLENLFLLCNNAGFEEIRIFQKPVLVFYLVGQEVLTQAFIYLTLISFIHTGYEDWSSKGSWRWKTTSFSRPALPLHYFGDSWTRRYIWHQGLQKADRSKPFT</sequence>
<name>A0A9Q1K1T5_9CARY</name>
<reference evidence="1" key="1">
    <citation type="submission" date="2022-04" db="EMBL/GenBank/DDBJ databases">
        <title>Carnegiea gigantea Genome sequencing and assembly v2.</title>
        <authorList>
            <person name="Copetti D."/>
            <person name="Sanderson M.J."/>
            <person name="Burquez A."/>
            <person name="Wojciechowski M.F."/>
        </authorList>
    </citation>
    <scope>NUCLEOTIDE SEQUENCE</scope>
    <source>
        <strain evidence="1">SGP5-SGP5p</strain>
        <tissue evidence="1">Aerial part</tissue>
    </source>
</reference>
<gene>
    <name evidence="1" type="ORF">Cgig2_028415</name>
</gene>
<dbReference type="Proteomes" id="UP001153076">
    <property type="component" value="Unassembled WGS sequence"/>
</dbReference>
<accession>A0A9Q1K1T5</accession>
<comment type="caution">
    <text evidence="1">The sequence shown here is derived from an EMBL/GenBank/DDBJ whole genome shotgun (WGS) entry which is preliminary data.</text>
</comment>
<dbReference type="InterPro" id="IPR036869">
    <property type="entry name" value="J_dom_sf"/>
</dbReference>
<evidence type="ECO:0008006" key="3">
    <source>
        <dbReference type="Google" id="ProtNLM"/>
    </source>
</evidence>
<keyword evidence="2" id="KW-1185">Reference proteome</keyword>
<dbReference type="InterPro" id="IPR001623">
    <property type="entry name" value="DnaJ_domain"/>
</dbReference>
<dbReference type="Gene3D" id="1.10.287.110">
    <property type="entry name" value="DnaJ domain"/>
    <property type="match status" value="1"/>
</dbReference>
<organism evidence="1 2">
    <name type="scientific">Carnegiea gigantea</name>
    <dbReference type="NCBI Taxonomy" id="171969"/>
    <lineage>
        <taxon>Eukaryota</taxon>
        <taxon>Viridiplantae</taxon>
        <taxon>Streptophyta</taxon>
        <taxon>Embryophyta</taxon>
        <taxon>Tracheophyta</taxon>
        <taxon>Spermatophyta</taxon>
        <taxon>Magnoliopsida</taxon>
        <taxon>eudicotyledons</taxon>
        <taxon>Gunneridae</taxon>
        <taxon>Pentapetalae</taxon>
        <taxon>Caryophyllales</taxon>
        <taxon>Cactineae</taxon>
        <taxon>Cactaceae</taxon>
        <taxon>Cactoideae</taxon>
        <taxon>Echinocereeae</taxon>
        <taxon>Carnegiea</taxon>
    </lineage>
</organism>
<dbReference type="EMBL" id="JAKOGI010000428">
    <property type="protein sequence ID" value="KAJ8435229.1"/>
    <property type="molecule type" value="Genomic_DNA"/>
</dbReference>